<dbReference type="InterPro" id="IPR022684">
    <property type="entry name" value="Calpain_cysteine_protease"/>
</dbReference>
<gene>
    <name evidence="9" type="ORF">SCF082_LOCUS26605</name>
</gene>
<dbReference type="PANTHER" id="PTHR10183:SF379">
    <property type="entry name" value="CALPAIN-5"/>
    <property type="match status" value="1"/>
</dbReference>
<keyword evidence="5" id="KW-0106">Calcium</keyword>
<dbReference type="PROSITE" id="PS50203">
    <property type="entry name" value="CALPAIN_CAT"/>
    <property type="match status" value="1"/>
</dbReference>
<dbReference type="Gene3D" id="3.90.228.10">
    <property type="match status" value="1"/>
</dbReference>
<evidence type="ECO:0000256" key="1">
    <source>
        <dbReference type="ARBA" id="ARBA00007623"/>
    </source>
</evidence>
<dbReference type="SUPFAM" id="SSF56399">
    <property type="entry name" value="ADP-ribosylation"/>
    <property type="match status" value="1"/>
</dbReference>
<dbReference type="InterPro" id="IPR011992">
    <property type="entry name" value="EF-hand-dom_pair"/>
</dbReference>
<keyword evidence="10" id="KW-1185">Reference proteome</keyword>
<name>A0ABP0M7Q4_9DINO</name>
<dbReference type="SMART" id="SM00230">
    <property type="entry name" value="CysPc"/>
    <property type="match status" value="1"/>
</dbReference>
<dbReference type="InterPro" id="IPR000169">
    <property type="entry name" value="Pept_cys_AS"/>
</dbReference>
<accession>A0ABP0M7Q4</accession>
<feature type="active site" evidence="6">
    <location>
        <position position="1465"/>
    </location>
</feature>
<dbReference type="SUPFAM" id="SSF54001">
    <property type="entry name" value="Cysteine proteinases"/>
    <property type="match status" value="1"/>
</dbReference>
<evidence type="ECO:0000313" key="9">
    <source>
        <dbReference type="EMBL" id="CAK9047503.1"/>
    </source>
</evidence>
<proteinExistence type="inferred from homology"/>
<dbReference type="SUPFAM" id="SSF47473">
    <property type="entry name" value="EF-hand"/>
    <property type="match status" value="1"/>
</dbReference>
<reference evidence="9 10" key="1">
    <citation type="submission" date="2024-02" db="EMBL/GenBank/DDBJ databases">
        <authorList>
            <person name="Chen Y."/>
            <person name="Shah S."/>
            <person name="Dougan E. K."/>
            <person name="Thang M."/>
            <person name="Chan C."/>
        </authorList>
    </citation>
    <scope>NUCLEOTIDE SEQUENCE [LARGE SCALE GENOMIC DNA]</scope>
</reference>
<dbReference type="Pfam" id="PF13499">
    <property type="entry name" value="EF-hand_7"/>
    <property type="match status" value="1"/>
</dbReference>
<evidence type="ECO:0000259" key="7">
    <source>
        <dbReference type="PROSITE" id="PS50203"/>
    </source>
</evidence>
<feature type="domain" description="EF-hand" evidence="8">
    <location>
        <begin position="844"/>
        <end position="879"/>
    </location>
</feature>
<protein>
    <submittedName>
        <fullName evidence="9">Calpain-3 (Calcium-activated neutral proteinase 3) (CANP 3) (Calpain L3) (Calpain p94) (Muscle-specific calcium-activated neutral protease 3) (New calpain 1) (NCL-1)</fullName>
    </submittedName>
</protein>
<comment type="similarity">
    <text evidence="1">Belongs to the peptidase C2 family.</text>
</comment>
<keyword evidence="4 6" id="KW-0788">Thiol protease</keyword>
<dbReference type="Pfam" id="PF00648">
    <property type="entry name" value="Peptidase_C2"/>
    <property type="match status" value="2"/>
</dbReference>
<dbReference type="Proteomes" id="UP001642464">
    <property type="component" value="Unassembled WGS sequence"/>
</dbReference>
<feature type="active site" evidence="6">
    <location>
        <position position="1195"/>
    </location>
</feature>
<dbReference type="PROSITE" id="PS00139">
    <property type="entry name" value="THIOL_PROTEASE_CYS"/>
    <property type="match status" value="1"/>
</dbReference>
<feature type="domain" description="Calpain catalytic" evidence="7">
    <location>
        <begin position="1143"/>
        <end position="1544"/>
    </location>
</feature>
<dbReference type="PROSITE" id="PS00018">
    <property type="entry name" value="EF_HAND_1"/>
    <property type="match status" value="2"/>
</dbReference>
<evidence type="ECO:0000256" key="3">
    <source>
        <dbReference type="ARBA" id="ARBA00022801"/>
    </source>
</evidence>
<dbReference type="InterPro" id="IPR001300">
    <property type="entry name" value="Peptidase_C2_calpain_cat"/>
</dbReference>
<dbReference type="InterPro" id="IPR018247">
    <property type="entry name" value="EF_Hand_1_Ca_BS"/>
</dbReference>
<dbReference type="InterPro" id="IPR038765">
    <property type="entry name" value="Papain-like_cys_pep_sf"/>
</dbReference>
<dbReference type="InterPro" id="IPR002048">
    <property type="entry name" value="EF_hand_dom"/>
</dbReference>
<dbReference type="Gene3D" id="3.90.70.10">
    <property type="entry name" value="Cysteine proteinases"/>
    <property type="match status" value="1"/>
</dbReference>
<dbReference type="PANTHER" id="PTHR10183">
    <property type="entry name" value="CALPAIN"/>
    <property type="match status" value="1"/>
</dbReference>
<organism evidence="9 10">
    <name type="scientific">Durusdinium trenchii</name>
    <dbReference type="NCBI Taxonomy" id="1381693"/>
    <lineage>
        <taxon>Eukaryota</taxon>
        <taxon>Sar</taxon>
        <taxon>Alveolata</taxon>
        <taxon>Dinophyceae</taxon>
        <taxon>Suessiales</taxon>
        <taxon>Symbiodiniaceae</taxon>
        <taxon>Durusdinium</taxon>
    </lineage>
</organism>
<dbReference type="GO" id="GO:0008233">
    <property type="term" value="F:peptidase activity"/>
    <property type="evidence" value="ECO:0007669"/>
    <property type="project" value="UniProtKB-KW"/>
</dbReference>
<dbReference type="SMART" id="SM00054">
    <property type="entry name" value="EFh"/>
    <property type="match status" value="2"/>
</dbReference>
<dbReference type="Gene3D" id="1.10.238.10">
    <property type="entry name" value="EF-hand"/>
    <property type="match status" value="1"/>
</dbReference>
<dbReference type="EMBL" id="CAXAMM010020224">
    <property type="protein sequence ID" value="CAK9047503.1"/>
    <property type="molecule type" value="Genomic_DNA"/>
</dbReference>
<sequence>MYPSAGLVRYSTVGGPAPVSTCWIRAARPAHPERAVPEASPPGLEEFLQRLHLASYTEAVKVWCEEQGACELSELVENAEDLAKTLRFPPNKAQEIKVKGPAFVKAIEKPKISKAISAPPAALAPPAPTRVLGQLGADVLRAAFMPKALEMKEEENAAKPGLASTDRTETDLWDEREARCHLQAMQDPCLFYSAEVPDDSLKKFSGERYYYRGYVEPHLLRQRNPTEAELKVKERASAEAKEQLDAAWGDVADSPPSMPRAQQRAQAARHAAFEDIRQEFLSQFEGNLQQELGKGYKLTPADVHPRVKEKFVEESKSLGTGALDYGYHGTRQANIPSILGTGLKVPGNESGVRVANGSAHGVGIYTGMPGNLWISQNFSDSKNMLICGVLDPDAPPRPKVAMPSQAAVTTTTQRLKATHRPHRRPVVAAAAAPPPAPVFSCTEFRTNDEIKVVGAARVIFKEERVAPLFIAQPAASDRSFTYQEATPGSEPLRGGSKGQVYIPESGEVVWDCWEPTGGAYGRRLKRRVVQKERQQERHAKSRLVCANKATTTFACFQLADRAEQLDLMVKLTCDADRQCLQLLFAQEKKKLGYIPTEVRAGAWVLRGMWVSEDLRGRGWASIFLALWLRLCVMLEVTPLTERIHKPILSLVLQKFGFVATEPSLELKVAAARPPQRMQIWSSRHLSSYFSLRAQRDQGIELVEECPPQSRTAFVNTAFSVPDTGAWAAGVLPEPTSDLDAARVARWCLASLGAQTAARSEQGSLREGVAQHMKVDPDGEGARLLDFNDAWEYLGERDHCRATGDKRKPKQFAGCSKGEFTPMLRLMTLAGSIMEHFAVSAVPMAAESAVLAAFKEFDTDDSGSISREELGEVLKSLSEDAWDDSAIDQLLSQADESGDGELQISEFVRWLFAEDLSIFKTKGLRKSFRAGDFTFLIQQSPSEELNGEYVQQKKPYGRRPVFMKVGDDEISDRFLYYHKPSKSWMINKSKSKKRPEAKLQTSRAVHLSDATWTVREGRMKMVAAEEMKAVLPSEKTPEELQSSAPPGVWVHSQWAMVSGNFIKSEKLQSDRPVYFNETDQTWIFYDLSRKQWIVAREVADQTRALVKSDETECYSPEVCGWQQNVMVKAADPNGIPLPVTVEDGFYDEEFPHSQESLGRDTKCEWISIRDPVLSRATVLFEEIEPSDVCQGGLGNCWLIAAIAGIAEFPGFIKDHLFKTKELSPEGKYEIWLYNWIEAQWQLVTIDDFIPCHPRSGFQPRARTLFAGISGDKVYASLLEKAFAKFTGSYGQLSGGFSMIAWMAMTGETAISAWIRTKQNPIWEVLVDTLAVSATEETSSETLGQLLKGAKFEEVNRIGKRICIKKLEGDGPDEGWVSVRWRGKKLARCVDDLVWGLYGVCTSTDAIRWGVGFQKSTETTDKDGMWERVLEYDRKNYLVGTHFFVSYDQQEVKETMGRLQNGLVNGHAYSFLHAVEVDGVRLVCCRNPWGNGHEWNGAWSDESEEWEAFPEIAKAVGYEDQNDGAFWMEFDDFCNIFDCIQVCHRTMPAQRDGFHAGEEVETKKVTKVIQPKVEEPDYDSLEECYIVVAGGSVKGVFLDLEKAKAELSKFKESAQPYRFIVAAQYGLVQEDPHTVAGQNQGAAMKAGFDKRWWGWPTIHEYNKIAQDYLLQQAKDRKAAAEGEQCFLAVAFGAVRGVFADVEQAKEELMKYPPGAPQPQRMVAGAQYGKIQEDPHSMAGQNQGAGMAAGFNKAWYGWDDIHKMNQIAQEYLDGKRSKKEG</sequence>
<keyword evidence="3 6" id="KW-0378">Hydrolase</keyword>
<evidence type="ECO:0000256" key="2">
    <source>
        <dbReference type="ARBA" id="ARBA00022670"/>
    </source>
</evidence>
<dbReference type="CDD" id="cd00051">
    <property type="entry name" value="EFh"/>
    <property type="match status" value="1"/>
</dbReference>
<evidence type="ECO:0000256" key="5">
    <source>
        <dbReference type="ARBA" id="ARBA00022837"/>
    </source>
</evidence>
<evidence type="ECO:0000259" key="8">
    <source>
        <dbReference type="PROSITE" id="PS50222"/>
    </source>
</evidence>
<dbReference type="PROSITE" id="PS50222">
    <property type="entry name" value="EF_HAND_2"/>
    <property type="match status" value="1"/>
</dbReference>
<dbReference type="PRINTS" id="PR00704">
    <property type="entry name" value="CALPAIN"/>
</dbReference>
<evidence type="ECO:0000256" key="4">
    <source>
        <dbReference type="ARBA" id="ARBA00022807"/>
    </source>
</evidence>
<evidence type="ECO:0000313" key="10">
    <source>
        <dbReference type="Proteomes" id="UP001642464"/>
    </source>
</evidence>
<keyword evidence="2 6" id="KW-0645">Protease</keyword>
<comment type="caution">
    <text evidence="9">The sequence shown here is derived from an EMBL/GenBank/DDBJ whole genome shotgun (WGS) entry which is preliminary data.</text>
</comment>
<dbReference type="GO" id="GO:0006508">
    <property type="term" value="P:proteolysis"/>
    <property type="evidence" value="ECO:0007669"/>
    <property type="project" value="UniProtKB-KW"/>
</dbReference>
<feature type="active site" evidence="6">
    <location>
        <position position="1485"/>
    </location>
</feature>
<evidence type="ECO:0000256" key="6">
    <source>
        <dbReference type="PROSITE-ProRule" id="PRU00239"/>
    </source>
</evidence>